<dbReference type="AlphaFoldDB" id="A0A936NDV7"/>
<organism evidence="1 2">
    <name type="scientific">Candidatus Neomicrothrix subdominans</name>
    <dbReference type="NCBI Taxonomy" id="2954438"/>
    <lineage>
        <taxon>Bacteria</taxon>
        <taxon>Bacillati</taxon>
        <taxon>Actinomycetota</taxon>
        <taxon>Acidimicrobiia</taxon>
        <taxon>Acidimicrobiales</taxon>
        <taxon>Microthrixaceae</taxon>
        <taxon>Candidatus Neomicrothrix</taxon>
    </lineage>
</organism>
<name>A0A936NDV7_9ACTN</name>
<comment type="caution">
    <text evidence="1">The sequence shown here is derived from an EMBL/GenBank/DDBJ whole genome shotgun (WGS) entry which is preliminary data.</text>
</comment>
<sequence>MSNPMSTPPAEYVQATIPGATVKAGPLGLNARLHTIVITNYRLLFVRSTTADFRRIAAELKQQARDAGKGRIGQWGAQQRAQHVLAQECAAMAPADLLARHPKNFAIDRATVTKLKLKRVENYETSENRLSIKTTGKNYKLLLNGISVADARQTFLNAGLKQGLL</sequence>
<protein>
    <submittedName>
        <fullName evidence="1">Uncharacterized protein</fullName>
    </submittedName>
</protein>
<proteinExistence type="predicted"/>
<evidence type="ECO:0000313" key="2">
    <source>
        <dbReference type="Proteomes" id="UP000727993"/>
    </source>
</evidence>
<accession>A0A936NDV7</accession>
<evidence type="ECO:0000313" key="1">
    <source>
        <dbReference type="EMBL" id="MBK9297217.1"/>
    </source>
</evidence>
<reference evidence="1 2" key="1">
    <citation type="submission" date="2020-10" db="EMBL/GenBank/DDBJ databases">
        <title>Connecting structure to function with the recovery of over 1000 high-quality activated sludge metagenome-assembled genomes encoding full-length rRNA genes using long-read sequencing.</title>
        <authorList>
            <person name="Singleton C.M."/>
            <person name="Petriglieri F."/>
            <person name="Kristensen J.M."/>
            <person name="Kirkegaard R.H."/>
            <person name="Michaelsen T.Y."/>
            <person name="Andersen M.H."/>
            <person name="Karst S.M."/>
            <person name="Dueholm M.S."/>
            <person name="Nielsen P.H."/>
            <person name="Albertsen M."/>
        </authorList>
    </citation>
    <scope>NUCLEOTIDE SEQUENCE [LARGE SCALE GENOMIC DNA]</scope>
    <source>
        <strain evidence="1">Lyne_18-Q3-R50-59_MAXAC.006</strain>
    </source>
</reference>
<dbReference type="EMBL" id="JADJZA010000007">
    <property type="protein sequence ID" value="MBK9297217.1"/>
    <property type="molecule type" value="Genomic_DNA"/>
</dbReference>
<gene>
    <name evidence="1" type="ORF">IPN02_10395</name>
</gene>
<dbReference type="Proteomes" id="UP000727993">
    <property type="component" value="Unassembled WGS sequence"/>
</dbReference>